<organism evidence="2 3">
    <name type="scientific">Methylorubrum salsuginis</name>
    <dbReference type="NCBI Taxonomy" id="414703"/>
    <lineage>
        <taxon>Bacteria</taxon>
        <taxon>Pseudomonadati</taxon>
        <taxon>Pseudomonadota</taxon>
        <taxon>Alphaproteobacteria</taxon>
        <taxon>Hyphomicrobiales</taxon>
        <taxon>Methylobacteriaceae</taxon>
        <taxon>Methylorubrum</taxon>
    </lineage>
</organism>
<sequence>MTAALDAKIVERRDALLDARAAALAARSAGGERAVATEGFLVCACGAERVGLPLASVAGVTPPIPCTALPGAPTTLRGIGAMAGTIVTVLDLAACLGLSAGSEDGHLVRLRAQEPAMALAVDRVVGIARIESRANVAADALGAGPVLGYVPPGSDRTGDVRDGFSILDLPALLARFPT</sequence>
<dbReference type="GO" id="GO:0007165">
    <property type="term" value="P:signal transduction"/>
    <property type="evidence" value="ECO:0007669"/>
    <property type="project" value="InterPro"/>
</dbReference>
<keyword evidence="3" id="KW-1185">Reference proteome</keyword>
<reference evidence="3" key="1">
    <citation type="submission" date="2016-10" db="EMBL/GenBank/DDBJ databases">
        <authorList>
            <person name="Varghese N."/>
            <person name="Submissions S."/>
        </authorList>
    </citation>
    <scope>NUCLEOTIDE SEQUENCE [LARGE SCALE GENOMIC DNA]</scope>
    <source>
        <strain evidence="3">CGMCC 1.6474</strain>
    </source>
</reference>
<proteinExistence type="predicted"/>
<feature type="domain" description="CheW-like" evidence="1">
    <location>
        <begin position="37"/>
        <end position="178"/>
    </location>
</feature>
<protein>
    <submittedName>
        <fullName evidence="2">Purine-binding chemotaxis protein CheW</fullName>
    </submittedName>
</protein>
<evidence type="ECO:0000259" key="1">
    <source>
        <dbReference type="PROSITE" id="PS50851"/>
    </source>
</evidence>
<dbReference type="EMBL" id="FOSV01000005">
    <property type="protein sequence ID" value="SFK88757.1"/>
    <property type="molecule type" value="Genomic_DNA"/>
</dbReference>
<evidence type="ECO:0000313" key="3">
    <source>
        <dbReference type="Proteomes" id="UP000198804"/>
    </source>
</evidence>
<name>A0A1I4D8N7_9HYPH</name>
<dbReference type="STRING" id="414703.SAMN04488125_105193"/>
<dbReference type="InterPro" id="IPR036061">
    <property type="entry name" value="CheW-like_dom_sf"/>
</dbReference>
<dbReference type="Gene3D" id="2.40.50.180">
    <property type="entry name" value="CheA-289, Domain 4"/>
    <property type="match status" value="1"/>
</dbReference>
<dbReference type="OrthoDB" id="7999312at2"/>
<dbReference type="Proteomes" id="UP000198804">
    <property type="component" value="Unassembled WGS sequence"/>
</dbReference>
<evidence type="ECO:0000313" key="2">
    <source>
        <dbReference type="EMBL" id="SFK88757.1"/>
    </source>
</evidence>
<dbReference type="PROSITE" id="PS50851">
    <property type="entry name" value="CHEW"/>
    <property type="match status" value="1"/>
</dbReference>
<dbReference type="SMART" id="SM00260">
    <property type="entry name" value="CheW"/>
    <property type="match status" value="1"/>
</dbReference>
<dbReference type="RefSeq" id="WP_091944340.1">
    <property type="nucleotide sequence ID" value="NZ_FOSV01000005.1"/>
</dbReference>
<dbReference type="InterPro" id="IPR002545">
    <property type="entry name" value="CheW-lke_dom"/>
</dbReference>
<dbReference type="SUPFAM" id="SSF50341">
    <property type="entry name" value="CheW-like"/>
    <property type="match status" value="1"/>
</dbReference>
<dbReference type="Gene3D" id="2.30.30.40">
    <property type="entry name" value="SH3 Domains"/>
    <property type="match status" value="1"/>
</dbReference>
<gene>
    <name evidence="2" type="ORF">SAMN04488125_105193</name>
</gene>
<dbReference type="Pfam" id="PF01584">
    <property type="entry name" value="CheW"/>
    <property type="match status" value="1"/>
</dbReference>
<accession>A0A1I4D8N7</accession>
<dbReference type="AlphaFoldDB" id="A0A1I4D8N7"/>
<dbReference type="GO" id="GO:0006935">
    <property type="term" value="P:chemotaxis"/>
    <property type="evidence" value="ECO:0007669"/>
    <property type="project" value="InterPro"/>
</dbReference>